<organism evidence="2 3">
    <name type="scientific">Dreissena polymorpha</name>
    <name type="common">Zebra mussel</name>
    <name type="synonym">Mytilus polymorpha</name>
    <dbReference type="NCBI Taxonomy" id="45954"/>
    <lineage>
        <taxon>Eukaryota</taxon>
        <taxon>Metazoa</taxon>
        <taxon>Spiralia</taxon>
        <taxon>Lophotrochozoa</taxon>
        <taxon>Mollusca</taxon>
        <taxon>Bivalvia</taxon>
        <taxon>Autobranchia</taxon>
        <taxon>Heteroconchia</taxon>
        <taxon>Euheterodonta</taxon>
        <taxon>Imparidentia</taxon>
        <taxon>Neoheterodontei</taxon>
        <taxon>Myida</taxon>
        <taxon>Dreissenoidea</taxon>
        <taxon>Dreissenidae</taxon>
        <taxon>Dreissena</taxon>
    </lineage>
</organism>
<reference evidence="2" key="2">
    <citation type="submission" date="2020-11" db="EMBL/GenBank/DDBJ databases">
        <authorList>
            <person name="McCartney M.A."/>
            <person name="Auch B."/>
            <person name="Kono T."/>
            <person name="Mallez S."/>
            <person name="Becker A."/>
            <person name="Gohl D.M."/>
            <person name="Silverstein K.A.T."/>
            <person name="Koren S."/>
            <person name="Bechman K.B."/>
            <person name="Herman A."/>
            <person name="Abrahante J.E."/>
            <person name="Garbe J."/>
        </authorList>
    </citation>
    <scope>NUCLEOTIDE SEQUENCE</scope>
    <source>
        <strain evidence="2">Duluth1</strain>
        <tissue evidence="2">Whole animal</tissue>
    </source>
</reference>
<feature type="region of interest" description="Disordered" evidence="1">
    <location>
        <begin position="89"/>
        <end position="110"/>
    </location>
</feature>
<name>A0A9D4EBX2_DREPO</name>
<accession>A0A9D4EBX2</accession>
<comment type="caution">
    <text evidence="2">The sequence shown here is derived from an EMBL/GenBank/DDBJ whole genome shotgun (WGS) entry which is preliminary data.</text>
</comment>
<reference evidence="2" key="1">
    <citation type="journal article" date="2019" name="bioRxiv">
        <title>The Genome of the Zebra Mussel, Dreissena polymorpha: A Resource for Invasive Species Research.</title>
        <authorList>
            <person name="McCartney M.A."/>
            <person name="Auch B."/>
            <person name="Kono T."/>
            <person name="Mallez S."/>
            <person name="Zhang Y."/>
            <person name="Obille A."/>
            <person name="Becker A."/>
            <person name="Abrahante J.E."/>
            <person name="Garbe J."/>
            <person name="Badalamenti J.P."/>
            <person name="Herman A."/>
            <person name="Mangelson H."/>
            <person name="Liachko I."/>
            <person name="Sullivan S."/>
            <person name="Sone E.D."/>
            <person name="Koren S."/>
            <person name="Silverstein K.A.T."/>
            <person name="Beckman K.B."/>
            <person name="Gohl D.M."/>
        </authorList>
    </citation>
    <scope>NUCLEOTIDE SEQUENCE</scope>
    <source>
        <strain evidence="2">Duluth1</strain>
        <tissue evidence="2">Whole animal</tissue>
    </source>
</reference>
<feature type="region of interest" description="Disordered" evidence="1">
    <location>
        <begin position="31"/>
        <end position="71"/>
    </location>
</feature>
<evidence type="ECO:0000256" key="1">
    <source>
        <dbReference type="SAM" id="MobiDB-lite"/>
    </source>
</evidence>
<sequence length="134" mass="15379">MDWVKQAVAGLNKTLWRRFQADVQQLVSRYTDKQEQQQQQLQPRPYLSSNKDSDPCSIQWQPNPSQWPSQVVNTTSVWGSQERAWMQKQQFQQQDKQACSPPVSRPSQVGSSMVFAGLSSLLDMDDGQHGLQQQ</sequence>
<proteinExistence type="predicted"/>
<dbReference type="Proteomes" id="UP000828390">
    <property type="component" value="Unassembled WGS sequence"/>
</dbReference>
<evidence type="ECO:0000313" key="2">
    <source>
        <dbReference type="EMBL" id="KAH3776858.1"/>
    </source>
</evidence>
<dbReference type="EMBL" id="JAIWYP010000009">
    <property type="protein sequence ID" value="KAH3776858.1"/>
    <property type="molecule type" value="Genomic_DNA"/>
</dbReference>
<evidence type="ECO:0000313" key="3">
    <source>
        <dbReference type="Proteomes" id="UP000828390"/>
    </source>
</evidence>
<gene>
    <name evidence="2" type="ORF">DPMN_178292</name>
</gene>
<feature type="compositionally biased region" description="Low complexity" evidence="1">
    <location>
        <begin position="59"/>
        <end position="70"/>
    </location>
</feature>
<dbReference type="AlphaFoldDB" id="A0A9D4EBX2"/>
<protein>
    <submittedName>
        <fullName evidence="2">Uncharacterized protein</fullName>
    </submittedName>
</protein>
<keyword evidence="3" id="KW-1185">Reference proteome</keyword>